<evidence type="ECO:0000259" key="1">
    <source>
        <dbReference type="PROSITE" id="PS50853"/>
    </source>
</evidence>
<name>A0A2H1FFA0_9ARCH</name>
<dbReference type="PANTHER" id="PTHR35040">
    <property type="match status" value="1"/>
</dbReference>
<dbReference type="CDD" id="cd00063">
    <property type="entry name" value="FN3"/>
    <property type="match status" value="2"/>
</dbReference>
<feature type="domain" description="Fibronectin type-III" evidence="1">
    <location>
        <begin position="252"/>
        <end position="347"/>
    </location>
</feature>
<dbReference type="AlphaFoldDB" id="A0A2H1FFA0"/>
<dbReference type="PANTHER" id="PTHR35040:SF9">
    <property type="entry name" value="4-LIKE CELL SURFACE PROTEIN, PUTATIVE (AFU_ORTHOLOGUE AFUA_4G14080)-RELATED"/>
    <property type="match status" value="1"/>
</dbReference>
<dbReference type="InterPro" id="IPR013783">
    <property type="entry name" value="Ig-like_fold"/>
</dbReference>
<feature type="domain" description="Fibronectin type-III" evidence="1">
    <location>
        <begin position="354"/>
        <end position="449"/>
    </location>
</feature>
<dbReference type="Pfam" id="PF12138">
    <property type="entry name" value="Spherulin4"/>
    <property type="match status" value="1"/>
</dbReference>
<evidence type="ECO:0000313" key="2">
    <source>
        <dbReference type="EMBL" id="SMH71421.1"/>
    </source>
</evidence>
<accession>A0A2H1FFA0</accession>
<protein>
    <submittedName>
        <fullName evidence="2">Putative spherulin 4</fullName>
    </submittedName>
</protein>
<organism evidence="2 3">
    <name type="scientific">Candidatus Nitrosotalea okcheonensis</name>
    <dbReference type="NCBI Taxonomy" id="1903276"/>
    <lineage>
        <taxon>Archaea</taxon>
        <taxon>Nitrososphaerota</taxon>
        <taxon>Nitrososphaeria</taxon>
        <taxon>Nitrosotaleales</taxon>
        <taxon>Nitrosotaleaceae</taxon>
        <taxon>Nitrosotalea</taxon>
    </lineage>
</organism>
<keyword evidence="3" id="KW-1185">Reference proteome</keyword>
<dbReference type="Gene3D" id="2.60.40.10">
    <property type="entry name" value="Immunoglobulins"/>
    <property type="match status" value="2"/>
</dbReference>
<gene>
    <name evidence="2" type="ORF">NCS_11228</name>
</gene>
<sequence length="657" mass="67472">MPSNISSATTQSATAPPPAGQTGVMVPLYSYPGSYWTQVIQAKNAHPSVPIVAIINPNSGPGSSSDPNYVSGIQQLQAAGVKVLGYVYTSYGARSASTVESDINSYNNWYHVNGIFFDEMANTAGLETYYSSLSGYTKSLGMTMTVGNPGTDTLSSYIGTMDVLDIYENPGMPALTDLTGWHTSYPKSNFGLIAFGVGSLPIQSTITTDSTYVGYVYITDDVLPNPYDTVPSYLSTEVGMLDTGSTLTIPQSPTSLTATTISSSQINLSWTAPSNNGGSAITGYKIERSTDSGITWSTIVANTASVSTTYSDSGLAASTAYTYRVSAINIVGTSPPSNTATTITSGTVITIPGSPTSLTATTISSSQINLSWTAPSNNGGSAITGYKIERSTDSGITWSTIVANTASVSTTYSDTGLASNTAYTYRVSAINSVGTGSPSNTASATTSSGTTTGSIILNSVKTTSGTVSSLPYQITLSNVNAGTGTNRLLVVGVSANNNHVASVTFGGVPLTNKAASFANNDAEFWYLTNPSGTGNIVVTMAGSTSVVVGAYSFSGVDQTTPIPTSITNHNTVAGSPTISITTQYPNSWVLDLPAIYGGVTLGSPTCTQQWDTNMPSAITGASSSSVKTSAGLATCGWTASGSGDLWDDAAIEIKASG</sequence>
<dbReference type="Proteomes" id="UP000230607">
    <property type="component" value="Chromosome 1"/>
</dbReference>
<dbReference type="SMART" id="SM00060">
    <property type="entry name" value="FN3"/>
    <property type="match status" value="2"/>
</dbReference>
<dbReference type="InterPro" id="IPR003961">
    <property type="entry name" value="FN3_dom"/>
</dbReference>
<dbReference type="PRINTS" id="PR00014">
    <property type="entry name" value="FNTYPEIII"/>
</dbReference>
<dbReference type="InterPro" id="IPR036116">
    <property type="entry name" value="FN3_sf"/>
</dbReference>
<proteinExistence type="predicted"/>
<dbReference type="InterPro" id="IPR021986">
    <property type="entry name" value="Spherulin4"/>
</dbReference>
<reference evidence="3" key="1">
    <citation type="submission" date="2017-03" db="EMBL/GenBank/DDBJ databases">
        <authorList>
            <person name="Herbold C."/>
        </authorList>
    </citation>
    <scope>NUCLEOTIDE SEQUENCE [LARGE SCALE GENOMIC DNA]</scope>
</reference>
<dbReference type="EMBL" id="LT841358">
    <property type="protein sequence ID" value="SMH71421.1"/>
    <property type="molecule type" value="Genomic_DNA"/>
</dbReference>
<dbReference type="PROSITE" id="PS50853">
    <property type="entry name" value="FN3"/>
    <property type="match status" value="2"/>
</dbReference>
<dbReference type="Pfam" id="PF00041">
    <property type="entry name" value="fn3"/>
    <property type="match status" value="2"/>
</dbReference>
<evidence type="ECO:0000313" key="3">
    <source>
        <dbReference type="Proteomes" id="UP000230607"/>
    </source>
</evidence>
<dbReference type="SUPFAM" id="SSF49265">
    <property type="entry name" value="Fibronectin type III"/>
    <property type="match status" value="1"/>
</dbReference>